<keyword evidence="2" id="KW-0288">FMN</keyword>
<protein>
    <submittedName>
        <fullName evidence="5">NADPH-dependent FMN reductase</fullName>
        <ecNumber evidence="5">1.5.1.38</ecNumber>
    </submittedName>
</protein>
<dbReference type="InterPro" id="IPR005025">
    <property type="entry name" value="FMN_Rdtase-like_dom"/>
</dbReference>
<gene>
    <name evidence="5" type="primary">ssuE</name>
    <name evidence="5" type="ORF">P5G62_006525</name>
</gene>
<dbReference type="NCBIfam" id="TIGR03567">
    <property type="entry name" value="FMN_reduc_SsuE"/>
    <property type="match status" value="1"/>
</dbReference>
<dbReference type="EC" id="1.5.1.38" evidence="5"/>
<dbReference type="Pfam" id="PF03358">
    <property type="entry name" value="FMN_red"/>
    <property type="match status" value="1"/>
</dbReference>
<dbReference type="InterPro" id="IPR020048">
    <property type="entry name" value="NADPH-dep_FMN_reduc_SsuE"/>
</dbReference>
<sequence>MGKIVIISGNPSKSSRLKGVLEFAASRLENEGFSVKQLEVVDLPAEDLLHAKFDSPAVKAANALVAQADALIIATPVYKASYTGILKVFLDLIPQKGLENKKILPMAMGGTTAHLLMLEYALKPVLSVLGATHIEQGIFILDSQVKRNDNGTFEIAEEVTSRLTASLATFMNSISKKVMV</sequence>
<evidence type="ECO:0000259" key="4">
    <source>
        <dbReference type="Pfam" id="PF03358"/>
    </source>
</evidence>
<keyword evidence="1" id="KW-0285">Flavoprotein</keyword>
<dbReference type="InterPro" id="IPR051814">
    <property type="entry name" value="NAD(P)H-dep_FMN_reductase"/>
</dbReference>
<dbReference type="InterPro" id="IPR029039">
    <property type="entry name" value="Flavoprotein-like_sf"/>
</dbReference>
<dbReference type="SUPFAM" id="SSF52218">
    <property type="entry name" value="Flavoproteins"/>
    <property type="match status" value="1"/>
</dbReference>
<name>A0ABV4YPI9_9BACI</name>
<proteinExistence type="predicted"/>
<dbReference type="Gene3D" id="3.40.50.360">
    <property type="match status" value="1"/>
</dbReference>
<dbReference type="EMBL" id="JAROBZ020000001">
    <property type="protein sequence ID" value="MFB3166760.1"/>
    <property type="molecule type" value="Genomic_DNA"/>
</dbReference>
<organism evidence="5 6">
    <name type="scientific">Neobacillus driksii</name>
    <dbReference type="NCBI Taxonomy" id="3035913"/>
    <lineage>
        <taxon>Bacteria</taxon>
        <taxon>Bacillati</taxon>
        <taxon>Bacillota</taxon>
        <taxon>Bacilli</taxon>
        <taxon>Bacillales</taxon>
        <taxon>Bacillaceae</taxon>
        <taxon>Neobacillus</taxon>
    </lineage>
</organism>
<dbReference type="PANTHER" id="PTHR43408:SF1">
    <property type="entry name" value="FMN REDUCTASE (NADPH)"/>
    <property type="match status" value="1"/>
</dbReference>
<evidence type="ECO:0000313" key="5">
    <source>
        <dbReference type="EMBL" id="MFB3166760.1"/>
    </source>
</evidence>
<keyword evidence="6" id="KW-1185">Reference proteome</keyword>
<comment type="caution">
    <text evidence="5">The sequence shown here is derived from an EMBL/GenBank/DDBJ whole genome shotgun (WGS) entry which is preliminary data.</text>
</comment>
<dbReference type="RefSeq" id="WP_306075530.1">
    <property type="nucleotide sequence ID" value="NZ_JAROBZ020000001.1"/>
</dbReference>
<evidence type="ECO:0000256" key="2">
    <source>
        <dbReference type="ARBA" id="ARBA00022643"/>
    </source>
</evidence>
<dbReference type="GO" id="GO:0052873">
    <property type="term" value="F:FMN reductase (NADPH) activity"/>
    <property type="evidence" value="ECO:0007669"/>
    <property type="project" value="UniProtKB-EC"/>
</dbReference>
<dbReference type="PANTHER" id="PTHR43408">
    <property type="entry name" value="FMN REDUCTASE (NADPH)"/>
    <property type="match status" value="1"/>
</dbReference>
<feature type="domain" description="NADPH-dependent FMN reductase-like" evidence="4">
    <location>
        <begin position="3"/>
        <end position="144"/>
    </location>
</feature>
<reference evidence="5 6" key="1">
    <citation type="submission" date="2024-05" db="EMBL/GenBank/DDBJ databases">
        <authorList>
            <person name="Venkateswaran K."/>
        </authorList>
    </citation>
    <scope>NUCLEOTIDE SEQUENCE [LARGE SCALE GENOMIC DNA]</scope>
    <source>
        <strain evidence="5 6">179-C4-2-HS</strain>
    </source>
</reference>
<evidence type="ECO:0000256" key="1">
    <source>
        <dbReference type="ARBA" id="ARBA00022630"/>
    </source>
</evidence>
<dbReference type="Proteomes" id="UP001241748">
    <property type="component" value="Unassembled WGS sequence"/>
</dbReference>
<accession>A0ABV4YPI9</accession>
<keyword evidence="3 5" id="KW-0560">Oxidoreductase</keyword>
<evidence type="ECO:0000256" key="3">
    <source>
        <dbReference type="ARBA" id="ARBA00023002"/>
    </source>
</evidence>
<evidence type="ECO:0000313" key="6">
    <source>
        <dbReference type="Proteomes" id="UP001241748"/>
    </source>
</evidence>